<dbReference type="PRINTS" id="PR00010">
    <property type="entry name" value="EGFBLOOD"/>
</dbReference>
<dbReference type="InterPro" id="IPR009030">
    <property type="entry name" value="Growth_fac_rcpt_cys_sf"/>
</dbReference>
<keyword evidence="4" id="KW-0245">EGF-like domain</keyword>
<dbReference type="GO" id="GO:0000902">
    <property type="term" value="P:cell morphogenesis"/>
    <property type="evidence" value="ECO:0007669"/>
    <property type="project" value="UniProtKB-ARBA"/>
</dbReference>
<dbReference type="GO" id="GO:0120025">
    <property type="term" value="C:plasma membrane bounded cell projection"/>
    <property type="evidence" value="ECO:0007669"/>
    <property type="project" value="UniProtKB-ARBA"/>
</dbReference>
<comment type="caution">
    <text evidence="14">The sequence shown here is derived from an EMBL/GenBank/DDBJ whole genome shotgun (WGS) entry which is preliminary data.</text>
</comment>
<keyword evidence="6" id="KW-0732">Signal</keyword>
<dbReference type="Proteomes" id="UP000031599">
    <property type="component" value="Unassembled WGS sequence"/>
</dbReference>
<evidence type="ECO:0000313" key="14">
    <source>
        <dbReference type="EMBL" id="KIG16340.1"/>
    </source>
</evidence>
<keyword evidence="10" id="KW-0472">Membrane</keyword>
<keyword evidence="3" id="KW-0964">Secreted</keyword>
<dbReference type="GO" id="GO:0007157">
    <property type="term" value="P:heterophilic cell-cell adhesion via plasma membrane cell adhesion molecules"/>
    <property type="evidence" value="ECO:0007669"/>
    <property type="project" value="TreeGrafter"/>
</dbReference>
<dbReference type="GO" id="GO:0005886">
    <property type="term" value="C:plasma membrane"/>
    <property type="evidence" value="ECO:0007669"/>
    <property type="project" value="TreeGrafter"/>
</dbReference>
<dbReference type="SUPFAM" id="SSF57196">
    <property type="entry name" value="EGF/Laminin"/>
    <property type="match status" value="3"/>
</dbReference>
<comment type="subcellular location">
    <subcellularLocation>
        <location evidence="1">Membrane</location>
        <topology evidence="1">Single-pass membrane protein</topology>
    </subcellularLocation>
    <subcellularLocation>
        <location evidence="2">Secreted</location>
    </subcellularLocation>
</comment>
<feature type="domain" description="EGF-like" evidence="13">
    <location>
        <begin position="355"/>
        <end position="390"/>
    </location>
</feature>
<feature type="domain" description="EGF-like" evidence="13">
    <location>
        <begin position="430"/>
        <end position="465"/>
    </location>
</feature>
<feature type="domain" description="EGF-like" evidence="13">
    <location>
        <begin position="279"/>
        <end position="315"/>
    </location>
</feature>
<dbReference type="EMBL" id="JMCC02000039">
    <property type="protein sequence ID" value="KIG16340.1"/>
    <property type="molecule type" value="Genomic_DNA"/>
</dbReference>
<dbReference type="GO" id="GO:0045197">
    <property type="term" value="P:establishment or maintenance of epithelial cell apical/basal polarity"/>
    <property type="evidence" value="ECO:0007669"/>
    <property type="project" value="TreeGrafter"/>
</dbReference>
<dbReference type="AlphaFoldDB" id="A0A0C2D3N8"/>
<evidence type="ECO:0000256" key="5">
    <source>
        <dbReference type="ARBA" id="ARBA00022692"/>
    </source>
</evidence>
<dbReference type="PROSITE" id="PS01187">
    <property type="entry name" value="EGF_CA"/>
    <property type="match status" value="3"/>
</dbReference>
<dbReference type="PROSITE" id="PS50026">
    <property type="entry name" value="EGF_3"/>
    <property type="match status" value="7"/>
</dbReference>
<dbReference type="InterPro" id="IPR051022">
    <property type="entry name" value="Notch_Cell-Fate_Det"/>
</dbReference>
<dbReference type="GO" id="GO:0032991">
    <property type="term" value="C:protein-containing complex"/>
    <property type="evidence" value="ECO:0007669"/>
    <property type="project" value="TreeGrafter"/>
</dbReference>
<dbReference type="NCBIfam" id="NF033679">
    <property type="entry name" value="DNRLRE_dom"/>
    <property type="match status" value="1"/>
</dbReference>
<organism evidence="14 15">
    <name type="scientific">Enhygromyxa salina</name>
    <dbReference type="NCBI Taxonomy" id="215803"/>
    <lineage>
        <taxon>Bacteria</taxon>
        <taxon>Pseudomonadati</taxon>
        <taxon>Myxococcota</taxon>
        <taxon>Polyangia</taxon>
        <taxon>Nannocystales</taxon>
        <taxon>Nannocystaceae</taxon>
        <taxon>Enhygromyxa</taxon>
    </lineage>
</organism>
<keyword evidence="7" id="KW-0677">Repeat</keyword>
<keyword evidence="8" id="KW-0106">Calcium</keyword>
<feature type="domain" description="EGF-like" evidence="13">
    <location>
        <begin position="317"/>
        <end position="353"/>
    </location>
</feature>
<evidence type="ECO:0000256" key="3">
    <source>
        <dbReference type="ARBA" id="ARBA00022525"/>
    </source>
</evidence>
<dbReference type="PANTHER" id="PTHR24049">
    <property type="entry name" value="CRUMBS FAMILY MEMBER"/>
    <property type="match status" value="1"/>
</dbReference>
<evidence type="ECO:0000313" key="15">
    <source>
        <dbReference type="Proteomes" id="UP000031599"/>
    </source>
</evidence>
<dbReference type="FunFam" id="2.10.25.10:FF:000279">
    <property type="entry name" value="Neurogenic locus notch 1"/>
    <property type="match status" value="2"/>
</dbReference>
<evidence type="ECO:0000256" key="2">
    <source>
        <dbReference type="ARBA" id="ARBA00004613"/>
    </source>
</evidence>
<dbReference type="GO" id="GO:0005509">
    <property type="term" value="F:calcium ion binding"/>
    <property type="evidence" value="ECO:0007669"/>
    <property type="project" value="InterPro"/>
</dbReference>
<dbReference type="FunFam" id="2.10.25.10:FF:000230">
    <property type="entry name" value="Delta-like protein"/>
    <property type="match status" value="1"/>
</dbReference>
<feature type="domain" description="EGF-like" evidence="13">
    <location>
        <begin position="242"/>
        <end position="277"/>
    </location>
</feature>
<dbReference type="FunFam" id="2.10.25.10:FF:000122">
    <property type="entry name" value="Protein crumbs homolog 2"/>
    <property type="match status" value="1"/>
</dbReference>
<dbReference type="InterPro" id="IPR055372">
    <property type="entry name" value="CBM96"/>
</dbReference>
<dbReference type="PROSITE" id="PS00010">
    <property type="entry name" value="ASX_HYDROXYL"/>
    <property type="match status" value="7"/>
</dbReference>
<dbReference type="FunFam" id="2.10.25.10:FF:000434">
    <property type="entry name" value="Predicted protein"/>
    <property type="match status" value="1"/>
</dbReference>
<evidence type="ECO:0000256" key="6">
    <source>
        <dbReference type="ARBA" id="ARBA00022729"/>
    </source>
</evidence>
<keyword evidence="9" id="KW-1133">Transmembrane helix</keyword>
<keyword evidence="12" id="KW-0325">Glycoprotein</keyword>
<dbReference type="CDD" id="cd00054">
    <property type="entry name" value="EGF_CA"/>
    <property type="match status" value="7"/>
</dbReference>
<proteinExistence type="predicted"/>
<evidence type="ECO:0000256" key="11">
    <source>
        <dbReference type="ARBA" id="ARBA00023157"/>
    </source>
</evidence>
<keyword evidence="11" id="KW-1015">Disulfide bond</keyword>
<gene>
    <name evidence="14" type="ORF">DB30_04507</name>
</gene>
<dbReference type="InterPro" id="IPR000742">
    <property type="entry name" value="EGF"/>
</dbReference>
<dbReference type="SUPFAM" id="SSF57184">
    <property type="entry name" value="Growth factor receptor domain"/>
    <property type="match status" value="1"/>
</dbReference>
<dbReference type="InterPro" id="IPR018097">
    <property type="entry name" value="EGF_Ca-bd_CS"/>
</dbReference>
<evidence type="ECO:0000256" key="12">
    <source>
        <dbReference type="ARBA" id="ARBA00023180"/>
    </source>
</evidence>
<evidence type="ECO:0000256" key="4">
    <source>
        <dbReference type="ARBA" id="ARBA00022536"/>
    </source>
</evidence>
<evidence type="ECO:0000256" key="9">
    <source>
        <dbReference type="ARBA" id="ARBA00022989"/>
    </source>
</evidence>
<dbReference type="InterPro" id="IPR013032">
    <property type="entry name" value="EGF-like_CS"/>
</dbReference>
<dbReference type="PANTHER" id="PTHR24049:SF22">
    <property type="entry name" value="DROSOPHILA CRUMBS HOMOLOG"/>
    <property type="match status" value="1"/>
</dbReference>
<evidence type="ECO:0000256" key="7">
    <source>
        <dbReference type="ARBA" id="ARBA00022737"/>
    </source>
</evidence>
<accession>A0A0C2D3N8</accession>
<dbReference type="FunFam" id="2.10.25.10:FF:000143">
    <property type="entry name" value="Protein crumbs 1"/>
    <property type="match status" value="1"/>
</dbReference>
<dbReference type="InterPro" id="IPR001881">
    <property type="entry name" value="EGF-like_Ca-bd_dom"/>
</dbReference>
<dbReference type="Gene3D" id="2.10.25.10">
    <property type="entry name" value="Laminin"/>
    <property type="match status" value="7"/>
</dbReference>
<dbReference type="Pfam" id="PF24517">
    <property type="entry name" value="CBM96"/>
    <property type="match status" value="1"/>
</dbReference>
<evidence type="ECO:0000256" key="1">
    <source>
        <dbReference type="ARBA" id="ARBA00004167"/>
    </source>
</evidence>
<dbReference type="Pfam" id="PF00008">
    <property type="entry name" value="EGF"/>
    <property type="match status" value="3"/>
</dbReference>
<dbReference type="PROSITE" id="PS01186">
    <property type="entry name" value="EGF_2"/>
    <property type="match status" value="7"/>
</dbReference>
<dbReference type="SMART" id="SM00179">
    <property type="entry name" value="EGF_CA"/>
    <property type="match status" value="7"/>
</dbReference>
<dbReference type="FunFam" id="2.10.25.10:FF:000247">
    <property type="entry name" value="Delta/notch like EGF repeat containing"/>
    <property type="match status" value="1"/>
</dbReference>
<dbReference type="PROSITE" id="PS00022">
    <property type="entry name" value="EGF_1"/>
    <property type="match status" value="7"/>
</dbReference>
<evidence type="ECO:0000256" key="10">
    <source>
        <dbReference type="ARBA" id="ARBA00023136"/>
    </source>
</evidence>
<dbReference type="InterPro" id="IPR000152">
    <property type="entry name" value="EGF-type_Asp/Asn_hydroxyl_site"/>
</dbReference>
<dbReference type="SMART" id="SM00181">
    <property type="entry name" value="EGF"/>
    <property type="match status" value="7"/>
</dbReference>
<feature type="domain" description="EGF-like" evidence="13">
    <location>
        <begin position="392"/>
        <end position="428"/>
    </location>
</feature>
<feature type="domain" description="EGF-like" evidence="13">
    <location>
        <begin position="204"/>
        <end position="240"/>
    </location>
</feature>
<dbReference type="Pfam" id="PF12661">
    <property type="entry name" value="hEGF"/>
    <property type="match status" value="4"/>
</dbReference>
<dbReference type="GO" id="GO:0005576">
    <property type="term" value="C:extracellular region"/>
    <property type="evidence" value="ECO:0007669"/>
    <property type="project" value="UniProtKB-SubCell"/>
</dbReference>
<protein>
    <submittedName>
        <fullName evidence="14">Multiple EGF-like-domain protein 3</fullName>
    </submittedName>
</protein>
<reference evidence="14 15" key="1">
    <citation type="submission" date="2014-12" db="EMBL/GenBank/DDBJ databases">
        <title>Genome assembly of Enhygromyxa salina DSM 15201.</title>
        <authorList>
            <person name="Sharma G."/>
            <person name="Subramanian S."/>
        </authorList>
    </citation>
    <scope>NUCLEOTIDE SEQUENCE [LARGE SCALE GENOMIC DNA]</scope>
    <source>
        <strain evidence="14 15">DSM 15201</strain>
    </source>
</reference>
<evidence type="ECO:0000256" key="8">
    <source>
        <dbReference type="ARBA" id="ARBA00022837"/>
    </source>
</evidence>
<name>A0A0C2D3N8_9BACT</name>
<evidence type="ECO:0000259" key="13">
    <source>
        <dbReference type="PROSITE" id="PS50026"/>
    </source>
</evidence>
<keyword evidence="5" id="KW-0812">Transmembrane</keyword>
<sequence length="573" mass="60051">MLGLTLPLTALAMSGCGVQANDAAPEAGATQLRSAPVSECITISGDDVDDAMISNPPKHNNYGAHPLLRVGGKDESLIRFSLDDIPAEASIDSATLKLYANGAVGDNPINIHRATADWAEDTVTYQSFNQQFAAGIAGIIAPGSSNAQRSANITALVSAWVTGAQPNYGVLLETEGNKKNIFSSNQGAGANLRPALEVCYTLPPEDYCDPDPCQNSGVCANGEDDYTCACPAGFDGVNCENEIDECAADPCANGVCQDQVGNYLCLCNPGWGGDNCDVDINECDAAPCVNGGICTDLVNAYSCTCDAGFAGTNCEIDIDECAGDPCQNGGACTDGSNDYTCACDPGFEGDNCEIDIDECITNSCVNGDCIDQVNGYECACIPGFAGEFCDVDIDECAGDPCLNGGVCQDQVNDYECLCAPGWTGDNCEIDVDNCENYPCAYGICVDGLDAYECVCDPGWTGTECDQPEVVPATCPCADMQYWIDAWSVTPNYCATYESMGEATLEVNIPDENGGYGTGGLYASDYDGFACGFEVFPHVAEDKLVINEAEFTACKADLLAWTNGANVVCFDNGK</sequence>